<feature type="transmembrane region" description="Helical" evidence="1">
    <location>
        <begin position="237"/>
        <end position="260"/>
    </location>
</feature>
<name>A0ABN6QIF2_9BACT</name>
<keyword evidence="1" id="KW-1133">Transmembrane helix</keyword>
<dbReference type="Pfam" id="PF07589">
    <property type="entry name" value="PEP-CTERM"/>
    <property type="match status" value="1"/>
</dbReference>
<sequence>MAVSASQAATVLQPDFNYNGYWVYVWNGGDNGNWSENNWGVLKNSSQSSLQSGDGYKPINQDPGFIGYDFSVEGGKQTFTSNQTAITVTAGSDLKSCVSGIYLGDYVTLNATEWGDYGAFSMHLGTNTQVNFNFDMGVADGTVFDFGQMTGNSLVTIGTAWLGDKTTILKGSYTLSGLTSSIDMLHIGFGDGSIANFDGSQLQVTDSDGNTLTYAQDASNLKEGEFGLQYNDGNVQLVAMAVPEPATAALGLIGLGTLLMRRRRS</sequence>
<evidence type="ECO:0000259" key="2">
    <source>
        <dbReference type="Pfam" id="PF07589"/>
    </source>
</evidence>
<organism evidence="3 4">
    <name type="scientific">Akkermansia biwaensis</name>
    <dbReference type="NCBI Taxonomy" id="2946555"/>
    <lineage>
        <taxon>Bacteria</taxon>
        <taxon>Pseudomonadati</taxon>
        <taxon>Verrucomicrobiota</taxon>
        <taxon>Verrucomicrobiia</taxon>
        <taxon>Verrucomicrobiales</taxon>
        <taxon>Akkermansiaceae</taxon>
        <taxon>Akkermansia</taxon>
    </lineage>
</organism>
<dbReference type="NCBIfam" id="TIGR02595">
    <property type="entry name" value="PEP_CTERM"/>
    <property type="match status" value="1"/>
</dbReference>
<reference evidence="3" key="1">
    <citation type="submission" date="2022-06" db="EMBL/GenBank/DDBJ databases">
        <title>Akkermansia biwalacus sp. nov., an anaerobic mucin-degrading bacterium isolated from human intestine.</title>
        <authorList>
            <person name="Kobayashi Y."/>
            <person name="Inoue S."/>
            <person name="Kawahara T."/>
            <person name="Kohda N."/>
        </authorList>
    </citation>
    <scope>NUCLEOTIDE SEQUENCE</scope>
    <source>
        <strain evidence="3">WON2089</strain>
    </source>
</reference>
<dbReference type="InterPro" id="IPR013424">
    <property type="entry name" value="Ice-binding_C"/>
</dbReference>
<gene>
    <name evidence="3" type="ORF">Abiwalacus_19580</name>
</gene>
<evidence type="ECO:0000313" key="4">
    <source>
        <dbReference type="Proteomes" id="UP001062263"/>
    </source>
</evidence>
<protein>
    <recommendedName>
        <fullName evidence="2">Ice-binding protein C-terminal domain-containing protein</fullName>
    </recommendedName>
</protein>
<evidence type="ECO:0000313" key="3">
    <source>
        <dbReference type="EMBL" id="BDL44384.1"/>
    </source>
</evidence>
<proteinExistence type="predicted"/>
<feature type="domain" description="Ice-binding protein C-terminal" evidence="2">
    <location>
        <begin position="241"/>
        <end position="264"/>
    </location>
</feature>
<evidence type="ECO:0000256" key="1">
    <source>
        <dbReference type="SAM" id="Phobius"/>
    </source>
</evidence>
<dbReference type="EMBL" id="AP025943">
    <property type="protein sequence ID" value="BDL44384.1"/>
    <property type="molecule type" value="Genomic_DNA"/>
</dbReference>
<keyword evidence="4" id="KW-1185">Reference proteome</keyword>
<keyword evidence="1" id="KW-0812">Transmembrane</keyword>
<accession>A0ABN6QIF2</accession>
<keyword evidence="1" id="KW-0472">Membrane</keyword>
<dbReference type="Proteomes" id="UP001062263">
    <property type="component" value="Chromosome"/>
</dbReference>